<evidence type="ECO:0000313" key="2">
    <source>
        <dbReference type="EMBL" id="KAJ7719504.1"/>
    </source>
</evidence>
<feature type="compositionally biased region" description="Polar residues" evidence="1">
    <location>
        <begin position="296"/>
        <end position="305"/>
    </location>
</feature>
<feature type="compositionally biased region" description="Low complexity" evidence="1">
    <location>
        <begin position="333"/>
        <end position="350"/>
    </location>
</feature>
<dbReference type="EMBL" id="JARKIB010000251">
    <property type="protein sequence ID" value="KAJ7719504.1"/>
    <property type="molecule type" value="Genomic_DNA"/>
</dbReference>
<name>A0AAD7HFU8_9AGAR</name>
<feature type="region of interest" description="Disordered" evidence="1">
    <location>
        <begin position="59"/>
        <end position="82"/>
    </location>
</feature>
<feature type="region of interest" description="Disordered" evidence="1">
    <location>
        <begin position="295"/>
        <end position="374"/>
    </location>
</feature>
<sequence length="440" mass="45743">MKNQAAWRVLHDALGDVNAAPPVGGLLPGSRERELYCKFWAELGLPSTRDGFRSSIQENSDVLSDSELEDKDEDSDWDPQRHSTGACMCAARTPAPPERIGRVTVATLKFCAVREASATSTRPIARKGNATKHELSIRDPSTRSRPRDGYPPARLRHAKRQAAQRKRKNASGIGLGSGEETERGARKAVCERRYSMGRDGRAEYGASKRGLKRKLPCLASAPQRKTKKLALTSLLSSITFAHASPNSASAGAALVSHTGHPCAASIPGAASAGSLTTSIACLGVAFPIRSIPARRNAQNQSTNPRSAPRSACEGNPGKSGSGSRKRVAGHLQRGAGSSGRSSMKSSMCGRVIQEKSPQGAEVAAEGEEPLEGKGGDELVLWVGGAGEEGLAGGVGGGGEDKVALAVQAGEGEDAVCGEGAGFHLGQGTRAVGAGVGRRGM</sequence>
<comment type="caution">
    <text evidence="2">The sequence shown here is derived from an EMBL/GenBank/DDBJ whole genome shotgun (WGS) entry which is preliminary data.</text>
</comment>
<feature type="region of interest" description="Disordered" evidence="1">
    <location>
        <begin position="119"/>
        <end position="187"/>
    </location>
</feature>
<feature type="compositionally biased region" description="Basic and acidic residues" evidence="1">
    <location>
        <begin position="131"/>
        <end position="148"/>
    </location>
</feature>
<protein>
    <submittedName>
        <fullName evidence="2">Uncharacterized protein</fullName>
    </submittedName>
</protein>
<dbReference type="AlphaFoldDB" id="A0AAD7HFU8"/>
<evidence type="ECO:0000313" key="3">
    <source>
        <dbReference type="Proteomes" id="UP001215598"/>
    </source>
</evidence>
<evidence type="ECO:0000256" key="1">
    <source>
        <dbReference type="SAM" id="MobiDB-lite"/>
    </source>
</evidence>
<reference evidence="2" key="1">
    <citation type="submission" date="2023-03" db="EMBL/GenBank/DDBJ databases">
        <title>Massive genome expansion in bonnet fungi (Mycena s.s.) driven by repeated elements and novel gene families across ecological guilds.</title>
        <authorList>
            <consortium name="Lawrence Berkeley National Laboratory"/>
            <person name="Harder C.B."/>
            <person name="Miyauchi S."/>
            <person name="Viragh M."/>
            <person name="Kuo A."/>
            <person name="Thoen E."/>
            <person name="Andreopoulos B."/>
            <person name="Lu D."/>
            <person name="Skrede I."/>
            <person name="Drula E."/>
            <person name="Henrissat B."/>
            <person name="Morin E."/>
            <person name="Kohler A."/>
            <person name="Barry K."/>
            <person name="LaButti K."/>
            <person name="Morin E."/>
            <person name="Salamov A."/>
            <person name="Lipzen A."/>
            <person name="Mereny Z."/>
            <person name="Hegedus B."/>
            <person name="Baldrian P."/>
            <person name="Stursova M."/>
            <person name="Weitz H."/>
            <person name="Taylor A."/>
            <person name="Grigoriev I.V."/>
            <person name="Nagy L.G."/>
            <person name="Martin F."/>
            <person name="Kauserud H."/>
        </authorList>
    </citation>
    <scope>NUCLEOTIDE SEQUENCE</scope>
    <source>
        <strain evidence="2">CBHHK182m</strain>
    </source>
</reference>
<feature type="compositionally biased region" description="Acidic residues" evidence="1">
    <location>
        <begin position="64"/>
        <end position="77"/>
    </location>
</feature>
<proteinExistence type="predicted"/>
<keyword evidence="3" id="KW-1185">Reference proteome</keyword>
<dbReference type="Proteomes" id="UP001215598">
    <property type="component" value="Unassembled WGS sequence"/>
</dbReference>
<accession>A0AAD7HFU8</accession>
<feature type="compositionally biased region" description="Basic residues" evidence="1">
    <location>
        <begin position="154"/>
        <end position="169"/>
    </location>
</feature>
<gene>
    <name evidence="2" type="ORF">B0H16DRAFT_1700226</name>
</gene>
<organism evidence="2 3">
    <name type="scientific">Mycena metata</name>
    <dbReference type="NCBI Taxonomy" id="1033252"/>
    <lineage>
        <taxon>Eukaryota</taxon>
        <taxon>Fungi</taxon>
        <taxon>Dikarya</taxon>
        <taxon>Basidiomycota</taxon>
        <taxon>Agaricomycotina</taxon>
        <taxon>Agaricomycetes</taxon>
        <taxon>Agaricomycetidae</taxon>
        <taxon>Agaricales</taxon>
        <taxon>Marasmiineae</taxon>
        <taxon>Mycenaceae</taxon>
        <taxon>Mycena</taxon>
    </lineage>
</organism>